<keyword evidence="4" id="KW-1185">Reference proteome</keyword>
<feature type="region of interest" description="Disordered" evidence="1">
    <location>
        <begin position="1"/>
        <end position="113"/>
    </location>
</feature>
<feature type="domain" description="DUF6598" evidence="2">
    <location>
        <begin position="188"/>
        <end position="387"/>
    </location>
</feature>
<gene>
    <name evidence="3" type="ORF">TRITD_3Bv1G004610</name>
</gene>
<dbReference type="EMBL" id="LT934116">
    <property type="protein sequence ID" value="VAH70945.1"/>
    <property type="molecule type" value="Genomic_DNA"/>
</dbReference>
<proteinExistence type="predicted"/>
<dbReference type="AlphaFoldDB" id="A0A9R1Q519"/>
<dbReference type="Pfam" id="PF20241">
    <property type="entry name" value="DUF6598"/>
    <property type="match status" value="1"/>
</dbReference>
<dbReference type="InterPro" id="IPR046533">
    <property type="entry name" value="DUF6598"/>
</dbReference>
<dbReference type="Proteomes" id="UP000324705">
    <property type="component" value="Chromosome 3B"/>
</dbReference>
<protein>
    <recommendedName>
        <fullName evidence="2">DUF6598 domain-containing protein</fullName>
    </recommendedName>
</protein>
<reference evidence="3 4" key="1">
    <citation type="submission" date="2017-09" db="EMBL/GenBank/DDBJ databases">
        <authorList>
            <consortium name="International Durum Wheat Genome Sequencing Consortium (IDWGSC)"/>
            <person name="Milanesi L."/>
        </authorList>
    </citation>
    <scope>NUCLEOTIDE SEQUENCE [LARGE SCALE GENOMIC DNA]</scope>
    <source>
        <strain evidence="4">cv. Svevo</strain>
    </source>
</reference>
<evidence type="ECO:0000313" key="4">
    <source>
        <dbReference type="Proteomes" id="UP000324705"/>
    </source>
</evidence>
<evidence type="ECO:0000313" key="3">
    <source>
        <dbReference type="EMBL" id="VAH70945.1"/>
    </source>
</evidence>
<feature type="compositionally biased region" description="Gly residues" evidence="1">
    <location>
        <begin position="54"/>
        <end position="77"/>
    </location>
</feature>
<evidence type="ECO:0000256" key="1">
    <source>
        <dbReference type="SAM" id="MobiDB-lite"/>
    </source>
</evidence>
<name>A0A9R1Q519_TRITD</name>
<sequence>MAAAGGPPERPSSRAVSCDLQACTTEPAIGTGTAEKESAAEYNQKEVDDNAGDGSHGIGGDGVGGDNVGSGLHGIGNDGIIVSGSGDDDDGHDRRRSEYDDDDNGGFYRPQDMADYISEDDGYDERDYPPPSHMICYNGDSKNLNLAYSFSKYRVELFIVRPRFRFTGSFAATDGFGGHFWSSQRGHTIDPQNNLILESSSALTDTFWIKIKIPGDNGEADDHYNGNFSFTVNPYACNKVITRTISTRHGRKIDMTFMALHKAIQANVYVNLDLAPPGATGTGTVYHVYGEITAHHELYDGESVVLFSCGEENKAEVIDGELPLSRKCVAVPIYMEPLLILYLDLQVATHCDRDNEGHTIAFRDYITFYPDQYVKRICSAEHGKVKVRTSYQ</sequence>
<accession>A0A9R1Q519</accession>
<feature type="compositionally biased region" description="Basic and acidic residues" evidence="1">
    <location>
        <begin position="34"/>
        <end position="48"/>
    </location>
</feature>
<organism evidence="3 4">
    <name type="scientific">Triticum turgidum subsp. durum</name>
    <name type="common">Durum wheat</name>
    <name type="synonym">Triticum durum</name>
    <dbReference type="NCBI Taxonomy" id="4567"/>
    <lineage>
        <taxon>Eukaryota</taxon>
        <taxon>Viridiplantae</taxon>
        <taxon>Streptophyta</taxon>
        <taxon>Embryophyta</taxon>
        <taxon>Tracheophyta</taxon>
        <taxon>Spermatophyta</taxon>
        <taxon>Magnoliopsida</taxon>
        <taxon>Liliopsida</taxon>
        <taxon>Poales</taxon>
        <taxon>Poaceae</taxon>
        <taxon>BOP clade</taxon>
        <taxon>Pooideae</taxon>
        <taxon>Triticodae</taxon>
        <taxon>Triticeae</taxon>
        <taxon>Triticinae</taxon>
        <taxon>Triticum</taxon>
    </lineage>
</organism>
<evidence type="ECO:0000259" key="2">
    <source>
        <dbReference type="Pfam" id="PF20241"/>
    </source>
</evidence>
<dbReference type="Gramene" id="TRITD3Bv1G004610.1">
    <property type="protein sequence ID" value="TRITD3Bv1G004610.1"/>
    <property type="gene ID" value="TRITD3Bv1G004610"/>
</dbReference>